<keyword evidence="6 10" id="KW-0732">Signal</keyword>
<dbReference type="PANTHER" id="PTHR21049">
    <property type="entry name" value="RIBOPHORIN I"/>
    <property type="match status" value="1"/>
</dbReference>
<feature type="transmembrane region" description="Helical" evidence="10">
    <location>
        <begin position="469"/>
        <end position="488"/>
    </location>
</feature>
<evidence type="ECO:0000256" key="7">
    <source>
        <dbReference type="ARBA" id="ARBA00022824"/>
    </source>
</evidence>
<feature type="chain" id="PRO_5034696921" description="Dolichyl-diphosphooligosaccharide--protein glycosyltransferase subunit 1" evidence="10">
    <location>
        <begin position="27"/>
        <end position="499"/>
    </location>
</feature>
<dbReference type="UniPathway" id="UPA00378"/>
<accession>A0A8H7KH19</accession>
<evidence type="ECO:0000256" key="8">
    <source>
        <dbReference type="ARBA" id="ARBA00022989"/>
    </source>
</evidence>
<dbReference type="InterPro" id="IPR007676">
    <property type="entry name" value="Ribophorin_I"/>
</dbReference>
<feature type="signal peptide" evidence="10">
    <location>
        <begin position="1"/>
        <end position="26"/>
    </location>
</feature>
<dbReference type="Proteomes" id="UP000629468">
    <property type="component" value="Unassembled WGS sequence"/>
</dbReference>
<comment type="caution">
    <text evidence="11">The sequence shown here is derived from an EMBL/GenBank/DDBJ whole genome shotgun (WGS) entry which is preliminary data.</text>
</comment>
<dbReference type="GO" id="GO:0018279">
    <property type="term" value="P:protein N-linked glycosylation via asparagine"/>
    <property type="evidence" value="ECO:0007669"/>
    <property type="project" value="TreeGrafter"/>
</dbReference>
<comment type="function">
    <text evidence="1 10">Subunit of the oligosaccharyl transferase (OST) complex that catalyzes the initial transfer of a defined glycan (Glc(3)Man(9)GlcNAc(2) in eukaryotes) from the lipid carrier dolichol-pyrophosphate to an asparagine residue within an Asn-X-Ser/Thr consensus motif in nascent polypeptide chains, the first step in protein N-glycosylation. N-glycosylation occurs cotranslationally and the complex associates with the Sec61 complex at the channel-forming translocon complex that mediates protein translocation across the endoplasmic reticulum (ER). All subunits are required for a maximal enzyme activity.</text>
</comment>
<evidence type="ECO:0000256" key="6">
    <source>
        <dbReference type="ARBA" id="ARBA00022729"/>
    </source>
</evidence>
<dbReference type="AlphaFoldDB" id="A0A8H7KH19"/>
<evidence type="ECO:0000313" key="12">
    <source>
        <dbReference type="Proteomes" id="UP000629468"/>
    </source>
</evidence>
<reference evidence="11 12" key="1">
    <citation type="journal article" name="Sci. Rep.">
        <title>Telomere-to-telomere assembled and centromere annotated genomes of the two main subspecies of the button mushroom Agaricus bisporus reveal especially polymorphic chromosome ends.</title>
        <authorList>
            <person name="Sonnenberg A.S.M."/>
            <person name="Sedaghat-Telgerd N."/>
            <person name="Lavrijssen B."/>
            <person name="Ohm R.A."/>
            <person name="Hendrickx P.M."/>
            <person name="Scholtmeijer K."/>
            <person name="Baars J.J.P."/>
            <person name="van Peer A."/>
        </authorList>
    </citation>
    <scope>NUCLEOTIDE SEQUENCE [LARGE SCALE GENOMIC DNA]</scope>
    <source>
        <strain evidence="11 12">H119_p4</strain>
    </source>
</reference>
<evidence type="ECO:0000256" key="9">
    <source>
        <dbReference type="ARBA" id="ARBA00023136"/>
    </source>
</evidence>
<evidence type="ECO:0000256" key="10">
    <source>
        <dbReference type="RuleBase" id="RU361143"/>
    </source>
</evidence>
<name>A0A8H7KH19_AGABI</name>
<organism evidence="11 12">
    <name type="scientific">Agaricus bisporus var. burnettii</name>
    <dbReference type="NCBI Taxonomy" id="192524"/>
    <lineage>
        <taxon>Eukaryota</taxon>
        <taxon>Fungi</taxon>
        <taxon>Dikarya</taxon>
        <taxon>Basidiomycota</taxon>
        <taxon>Agaricomycotina</taxon>
        <taxon>Agaricomycetes</taxon>
        <taxon>Agaricomycetidae</taxon>
        <taxon>Agaricales</taxon>
        <taxon>Agaricineae</taxon>
        <taxon>Agaricaceae</taxon>
        <taxon>Agaricus</taxon>
    </lineage>
</organism>
<protein>
    <recommendedName>
        <fullName evidence="10">Dolichyl-diphosphooligosaccharide--protein glycosyltransferase subunit 1</fullName>
    </recommendedName>
</protein>
<dbReference type="PANTHER" id="PTHR21049:SF0">
    <property type="entry name" value="DOLICHYL-DIPHOSPHOOLIGOSACCHARIDE--PROTEIN GLYCOSYLTRANSFERASE SUBUNIT 1"/>
    <property type="match status" value="1"/>
</dbReference>
<comment type="pathway">
    <text evidence="3 10">Protein modification; protein glycosylation.</text>
</comment>
<gene>
    <name evidence="11" type="ORF">Agabi119p4_4552</name>
</gene>
<evidence type="ECO:0000256" key="4">
    <source>
        <dbReference type="ARBA" id="ARBA00008905"/>
    </source>
</evidence>
<dbReference type="Pfam" id="PF04597">
    <property type="entry name" value="Ribophorin_I"/>
    <property type="match status" value="1"/>
</dbReference>
<evidence type="ECO:0000256" key="1">
    <source>
        <dbReference type="ARBA" id="ARBA00002791"/>
    </source>
</evidence>
<dbReference type="EMBL" id="JABXXO010000006">
    <property type="protein sequence ID" value="KAF7776159.1"/>
    <property type="molecule type" value="Genomic_DNA"/>
</dbReference>
<evidence type="ECO:0000256" key="3">
    <source>
        <dbReference type="ARBA" id="ARBA00004922"/>
    </source>
</evidence>
<comment type="subunit">
    <text evidence="10">Component of the oligosaccharyltransferase (OST) complex.</text>
</comment>
<evidence type="ECO:0000256" key="5">
    <source>
        <dbReference type="ARBA" id="ARBA00022692"/>
    </source>
</evidence>
<comment type="similarity">
    <text evidence="4 10">Belongs to the OST1 family.</text>
</comment>
<comment type="subcellular location">
    <subcellularLocation>
        <location evidence="2 10">Endoplasmic reticulum membrane</location>
        <topology evidence="2 10">Single-pass type I membrane protein</topology>
    </subcellularLocation>
</comment>
<keyword evidence="9 10" id="KW-0472">Membrane</keyword>
<proteinExistence type="inferred from homology"/>
<keyword evidence="5 10" id="KW-0812">Transmembrane</keyword>
<dbReference type="GO" id="GO:0008250">
    <property type="term" value="C:oligosaccharyltransferase complex"/>
    <property type="evidence" value="ECO:0007669"/>
    <property type="project" value="UniProtKB-UniRule"/>
</dbReference>
<sequence length="499" mass="55443">MPLGWRTLPQLLFVALASIIHTSCSAAAAETGVAFENSAIVRTVALGGSVVHVTTTIAIKSLADEQDIYTVSFPRRERDASSFLEVRVKNQKDPLQIREKPFYGNAKFTEVDVVLPEKLAVNATLNLVVETIQTHMTDPWPEFASQTDQQALRYTTDLYVISRYPTLVQRTKIKALVPRIISYTTPTNVDAFTTGNVVAKSGAVVTYGPFSSIPVSTNKDFLKTYQQPVTVRYYHEQPVLEVTSYKRAVEISHWGSNINTEDQVVLKNAGPKLKGHFSRVDYQGQLYKGSQVPHVLHSLSLDLPPGIDNVYYYDQIGNVSTSKLNVAPAVAKGEPVVKTSLLNMKLRYPLMGGWNYTFTVGWDADLAGVAGYNSATGEYNVEIPIMTTIPGAVVNQHELKIVLPEGATDIEVVTPYPSLTLWLDKHTAYLDTIGRPAIMFEYKDLTPAHAKNIYVRYKLSSGDHFRKPVAVSAVFFGLFFFTFVVRRIDLTIPKKQKAT</sequence>
<evidence type="ECO:0000256" key="2">
    <source>
        <dbReference type="ARBA" id="ARBA00004115"/>
    </source>
</evidence>
<evidence type="ECO:0000313" key="11">
    <source>
        <dbReference type="EMBL" id="KAF7776159.1"/>
    </source>
</evidence>
<keyword evidence="7 10" id="KW-0256">Endoplasmic reticulum</keyword>
<keyword evidence="8 10" id="KW-1133">Transmembrane helix</keyword>